<dbReference type="EMBL" id="BMNK01000009">
    <property type="protein sequence ID" value="GGP10568.1"/>
    <property type="molecule type" value="Genomic_DNA"/>
</dbReference>
<evidence type="ECO:0000313" key="2">
    <source>
        <dbReference type="EMBL" id="GGP10568.1"/>
    </source>
</evidence>
<accession>A0A918E7E0</accession>
<organism evidence="2 3">
    <name type="scientific">Nonomuraea glycinis</name>
    <dbReference type="NCBI Taxonomy" id="2047744"/>
    <lineage>
        <taxon>Bacteria</taxon>
        <taxon>Bacillati</taxon>
        <taxon>Actinomycetota</taxon>
        <taxon>Actinomycetes</taxon>
        <taxon>Streptosporangiales</taxon>
        <taxon>Streptosporangiaceae</taxon>
        <taxon>Nonomuraea</taxon>
    </lineage>
</organism>
<evidence type="ECO:0000313" key="3">
    <source>
        <dbReference type="Proteomes" id="UP000660745"/>
    </source>
</evidence>
<evidence type="ECO:0000256" key="1">
    <source>
        <dbReference type="SAM" id="MobiDB-lite"/>
    </source>
</evidence>
<keyword evidence="3" id="KW-1185">Reference proteome</keyword>
<feature type="region of interest" description="Disordered" evidence="1">
    <location>
        <begin position="1"/>
        <end position="51"/>
    </location>
</feature>
<reference evidence="2" key="1">
    <citation type="journal article" date="2014" name="Int. J. Syst. Evol. Microbiol.">
        <title>Complete genome sequence of Corynebacterium casei LMG S-19264T (=DSM 44701T), isolated from a smear-ripened cheese.</title>
        <authorList>
            <consortium name="US DOE Joint Genome Institute (JGI-PGF)"/>
            <person name="Walter F."/>
            <person name="Albersmeier A."/>
            <person name="Kalinowski J."/>
            <person name="Ruckert C."/>
        </authorList>
    </citation>
    <scope>NUCLEOTIDE SEQUENCE</scope>
    <source>
        <strain evidence="2">CGMCC 4.7430</strain>
    </source>
</reference>
<reference evidence="2" key="2">
    <citation type="submission" date="2020-09" db="EMBL/GenBank/DDBJ databases">
        <authorList>
            <person name="Sun Q."/>
            <person name="Zhou Y."/>
        </authorList>
    </citation>
    <scope>NUCLEOTIDE SEQUENCE</scope>
    <source>
        <strain evidence="2">CGMCC 4.7430</strain>
    </source>
</reference>
<protein>
    <submittedName>
        <fullName evidence="2">Uncharacterized protein</fullName>
    </submittedName>
</protein>
<proteinExistence type="predicted"/>
<comment type="caution">
    <text evidence="2">The sequence shown here is derived from an EMBL/GenBank/DDBJ whole genome shotgun (WGS) entry which is preliminary data.</text>
</comment>
<feature type="compositionally biased region" description="Basic and acidic residues" evidence="1">
    <location>
        <begin position="28"/>
        <end position="49"/>
    </location>
</feature>
<dbReference type="Proteomes" id="UP000660745">
    <property type="component" value="Unassembled WGS sequence"/>
</dbReference>
<dbReference type="AlphaFoldDB" id="A0A918E7E0"/>
<gene>
    <name evidence="2" type="ORF">GCM10012278_50720</name>
</gene>
<name>A0A918E7E0_9ACTN</name>
<feature type="compositionally biased region" description="Basic and acidic residues" evidence="1">
    <location>
        <begin position="1"/>
        <end position="19"/>
    </location>
</feature>
<sequence length="66" mass="7344">MRSRQHDAEIGAERGREMGDGGSGQHAEAQHIHSGRREAGDHSGFEKLSRSSRVPAYDRYWPLPTA</sequence>